<accession>F9ZWT8</accession>
<keyword evidence="6 9" id="KW-0460">Magnesium</keyword>
<dbReference type="PANTHER" id="PTHR43452:SF30">
    <property type="entry name" value="PYRUVATE DECARBOXYLASE ISOZYME 1-RELATED"/>
    <property type="match status" value="1"/>
</dbReference>
<feature type="domain" description="Thiamine pyrophosphate enzyme N-terminal TPP-binding" evidence="13">
    <location>
        <begin position="8"/>
        <end position="110"/>
    </location>
</feature>
<keyword evidence="5" id="KW-0210">Decarboxylase</keyword>
<reference key="2">
    <citation type="submission" date="2011-05" db="EMBL/GenBank/DDBJ databases">
        <title>Complete genome sequence of the aerobic marine methanotroph Methylomonas methanica MC09.</title>
        <authorList>
            <person name="Boden R."/>
            <person name="Cunliffe M."/>
            <person name="Scanlan J."/>
            <person name="Moussard H."/>
            <person name="Kits K.D."/>
            <person name="Klotz M."/>
            <person name="Jetten M."/>
            <person name="Vuilleumier S."/>
            <person name="Han J."/>
            <person name="Peters L."/>
            <person name="Mikhailova N."/>
            <person name="Teshima H."/>
            <person name="Tapia R."/>
            <person name="Kyrpides N."/>
            <person name="Ivanova N."/>
            <person name="Pagani I."/>
            <person name="Cheng J.-F."/>
            <person name="Goodwin L."/>
            <person name="Han C."/>
            <person name="Hauser L."/>
            <person name="Land M."/>
            <person name="Lapidus A."/>
            <person name="Lucas S."/>
            <person name="Pitluck S."/>
            <person name="Woyke T."/>
            <person name="Stein L.Y."/>
            <person name="Murrell C."/>
        </authorList>
    </citation>
    <scope>NUCLEOTIDE SEQUENCE</scope>
    <source>
        <strain>MC09</strain>
    </source>
</reference>
<dbReference type="OrthoDB" id="9773408at2"/>
<dbReference type="Pfam" id="PF00205">
    <property type="entry name" value="TPP_enzyme_M"/>
    <property type="match status" value="1"/>
</dbReference>
<dbReference type="SUPFAM" id="SSF52518">
    <property type="entry name" value="Thiamin diphosphate-binding fold (THDP-binding)"/>
    <property type="match status" value="2"/>
</dbReference>
<dbReference type="PANTHER" id="PTHR43452">
    <property type="entry name" value="PYRUVATE DECARBOXYLASE"/>
    <property type="match status" value="1"/>
</dbReference>
<dbReference type="CDD" id="cd07038">
    <property type="entry name" value="TPP_PYR_PDC_IPDC_like"/>
    <property type="match status" value="1"/>
</dbReference>
<proteinExistence type="inferred from homology"/>
<dbReference type="Gene3D" id="3.40.50.1220">
    <property type="entry name" value="TPP-binding domain"/>
    <property type="match status" value="1"/>
</dbReference>
<name>F9ZWT8_METMM</name>
<feature type="domain" description="Thiamine pyrophosphate enzyme central" evidence="11">
    <location>
        <begin position="200"/>
        <end position="332"/>
    </location>
</feature>
<dbReference type="Gene3D" id="3.40.50.970">
    <property type="match status" value="2"/>
</dbReference>
<evidence type="ECO:0000313" key="15">
    <source>
        <dbReference type="Proteomes" id="UP000008888"/>
    </source>
</evidence>
<comment type="similarity">
    <text evidence="3 10">Belongs to the TPP enzyme family.</text>
</comment>
<dbReference type="GO" id="GO:0004737">
    <property type="term" value="F:pyruvate decarboxylase activity"/>
    <property type="evidence" value="ECO:0007669"/>
    <property type="project" value="TreeGrafter"/>
</dbReference>
<keyword evidence="8" id="KW-0456">Lyase</keyword>
<evidence type="ECO:0000259" key="11">
    <source>
        <dbReference type="Pfam" id="PF00205"/>
    </source>
</evidence>
<gene>
    <name evidence="14" type="ordered locus">Metme_3742</name>
</gene>
<keyword evidence="15" id="KW-1185">Reference proteome</keyword>
<dbReference type="InterPro" id="IPR000399">
    <property type="entry name" value="TPP-bd_CS"/>
</dbReference>
<dbReference type="AlphaFoldDB" id="F9ZWT8"/>
<keyword evidence="14" id="KW-0670">Pyruvate</keyword>
<dbReference type="SUPFAM" id="SSF52467">
    <property type="entry name" value="DHS-like NAD/FAD-binding domain"/>
    <property type="match status" value="1"/>
</dbReference>
<dbReference type="InterPro" id="IPR012000">
    <property type="entry name" value="Thiamin_PyroP_enz_cen_dom"/>
</dbReference>
<dbReference type="PIRSF" id="PIRSF036565">
    <property type="entry name" value="Pyruvt_ip_decrb"/>
    <property type="match status" value="1"/>
</dbReference>
<dbReference type="Proteomes" id="UP000008888">
    <property type="component" value="Chromosome"/>
</dbReference>
<comment type="cofactor">
    <cofactor evidence="1">
        <name>a metal cation</name>
        <dbReference type="ChEBI" id="CHEBI:25213"/>
    </cofactor>
</comment>
<organism evidence="14 15">
    <name type="scientific">Methylomonas methanica (strain DSM 25384 / MC09)</name>
    <dbReference type="NCBI Taxonomy" id="857087"/>
    <lineage>
        <taxon>Bacteria</taxon>
        <taxon>Pseudomonadati</taxon>
        <taxon>Pseudomonadota</taxon>
        <taxon>Gammaproteobacteria</taxon>
        <taxon>Methylococcales</taxon>
        <taxon>Methylococcaceae</taxon>
        <taxon>Methylomonas</taxon>
    </lineage>
</organism>
<feature type="binding site" evidence="9">
    <location>
        <position position="463"/>
    </location>
    <ligand>
        <name>Mg(2+)</name>
        <dbReference type="ChEBI" id="CHEBI:18420"/>
    </ligand>
</feature>
<dbReference type="InterPro" id="IPR029061">
    <property type="entry name" value="THDP-binding"/>
</dbReference>
<evidence type="ECO:0000259" key="13">
    <source>
        <dbReference type="Pfam" id="PF02776"/>
    </source>
</evidence>
<evidence type="ECO:0000256" key="7">
    <source>
        <dbReference type="ARBA" id="ARBA00023052"/>
    </source>
</evidence>
<dbReference type="GO" id="GO:0030976">
    <property type="term" value="F:thiamine pyrophosphate binding"/>
    <property type="evidence" value="ECO:0007669"/>
    <property type="project" value="InterPro"/>
</dbReference>
<dbReference type="InterPro" id="IPR029035">
    <property type="entry name" value="DHS-like_NAD/FAD-binding_dom"/>
</dbReference>
<keyword evidence="7 10" id="KW-0786">Thiamine pyrophosphate</keyword>
<dbReference type="Pfam" id="PF02775">
    <property type="entry name" value="TPP_enzyme_C"/>
    <property type="match status" value="1"/>
</dbReference>
<evidence type="ECO:0000256" key="2">
    <source>
        <dbReference type="ARBA" id="ARBA00001964"/>
    </source>
</evidence>
<feature type="binding site" evidence="9">
    <location>
        <position position="436"/>
    </location>
    <ligand>
        <name>Mg(2+)</name>
        <dbReference type="ChEBI" id="CHEBI:18420"/>
    </ligand>
</feature>
<evidence type="ECO:0000256" key="10">
    <source>
        <dbReference type="RuleBase" id="RU362132"/>
    </source>
</evidence>
<dbReference type="InterPro" id="IPR012110">
    <property type="entry name" value="PDC/IPDC-like"/>
</dbReference>
<dbReference type="EMBL" id="CP002738">
    <property type="protein sequence ID" value="AEG02100.1"/>
    <property type="molecule type" value="Genomic_DNA"/>
</dbReference>
<dbReference type="RefSeq" id="WP_013820318.1">
    <property type="nucleotide sequence ID" value="NC_015572.1"/>
</dbReference>
<keyword evidence="4 9" id="KW-0479">Metal-binding</keyword>
<dbReference type="Pfam" id="PF02776">
    <property type="entry name" value="TPP_enzyme_N"/>
    <property type="match status" value="1"/>
</dbReference>
<sequence>MNTVKLETMGQYLLNRLYEAGVKHVFGVPGDYVLGFYDLMEKSPIQHIGTTREDTAAFAADGYARCRGLGALAVTYGVGALNTVNAVAGAYAESSPVIVISGAPGVCEQRDDPLIHHRFGPFTFQREIFERITCATAVLNDPVIAFRQIDHAIASARHYCKPVYIEIPRDLVSVEGYPMPAIAAMEPSGSDKSALSEAVAETMSLLEKSVSPMVIAGIELHRRGLQNRLLELIERARLPVTATLTGKSVIAERHPAYLGIYEGAMSSEHARYMVEQSDLLLMLGVTLNEVDTGIYTAKLDPQHTIRAALNEVVISAHRYPNIALADYLNALVDAVKPSEAGFSAKPGKPVARAFPEPDRPISINRLIERINQALEPETIVVCDVGDCLFAAIDLEVHEQSEFLASGFYTTMGFAVPAALGAQVARPGHRALILVGDGAFQMTGTELSTQARLGLDSIVIVFNNSGYSTERCILEGPFNDIARWRFDRLGEVFGPLQGFDAATEESFESALIQALNNRSMPSIINVHLASDDTSSAMRRLAEHLKSKVQGERPA</sequence>
<dbReference type="InterPro" id="IPR047214">
    <property type="entry name" value="TPP_PDC_IPDC"/>
</dbReference>
<comment type="cofactor">
    <cofactor evidence="9">
        <name>Mg(2+)</name>
        <dbReference type="ChEBI" id="CHEBI:18420"/>
    </cofactor>
    <text evidence="9">Binds 1 Mg(2+) per subunit.</text>
</comment>
<evidence type="ECO:0000256" key="3">
    <source>
        <dbReference type="ARBA" id="ARBA00007812"/>
    </source>
</evidence>
<evidence type="ECO:0000313" key="14">
    <source>
        <dbReference type="EMBL" id="AEG02100.1"/>
    </source>
</evidence>
<protein>
    <submittedName>
        <fullName evidence="14">Pyruvate decarboxylase</fullName>
    </submittedName>
</protein>
<dbReference type="InterPro" id="IPR047213">
    <property type="entry name" value="TPP_PYR_PDC_IPDC-like"/>
</dbReference>
<feature type="domain" description="Thiamine pyrophosphate enzyme TPP-binding" evidence="12">
    <location>
        <begin position="383"/>
        <end position="525"/>
    </location>
</feature>
<dbReference type="InterPro" id="IPR012001">
    <property type="entry name" value="Thiamin_PyroP_enz_TPP-bd_dom"/>
</dbReference>
<evidence type="ECO:0000256" key="8">
    <source>
        <dbReference type="ARBA" id="ARBA00023239"/>
    </source>
</evidence>
<evidence type="ECO:0000256" key="4">
    <source>
        <dbReference type="ARBA" id="ARBA00022723"/>
    </source>
</evidence>
<dbReference type="PROSITE" id="PS00187">
    <property type="entry name" value="TPP_ENZYMES"/>
    <property type="match status" value="1"/>
</dbReference>
<evidence type="ECO:0000256" key="5">
    <source>
        <dbReference type="ARBA" id="ARBA00022793"/>
    </source>
</evidence>
<evidence type="ECO:0000256" key="1">
    <source>
        <dbReference type="ARBA" id="ARBA00001920"/>
    </source>
</evidence>
<evidence type="ECO:0000256" key="9">
    <source>
        <dbReference type="PIRSR" id="PIRSR036565-2"/>
    </source>
</evidence>
<dbReference type="GO" id="GO:0000287">
    <property type="term" value="F:magnesium ion binding"/>
    <property type="evidence" value="ECO:0007669"/>
    <property type="project" value="InterPro"/>
</dbReference>
<dbReference type="HOGENOM" id="CLU_013748_0_2_6"/>
<dbReference type="GO" id="GO:0000949">
    <property type="term" value="P:aromatic amino acid family catabolic process to alcohol via Ehrlich pathway"/>
    <property type="evidence" value="ECO:0007669"/>
    <property type="project" value="TreeGrafter"/>
</dbReference>
<evidence type="ECO:0000259" key="12">
    <source>
        <dbReference type="Pfam" id="PF02775"/>
    </source>
</evidence>
<dbReference type="CDD" id="cd02005">
    <property type="entry name" value="TPP_PDC_IPDC"/>
    <property type="match status" value="1"/>
</dbReference>
<dbReference type="KEGG" id="mmt:Metme_3742"/>
<comment type="cofactor">
    <cofactor evidence="2">
        <name>thiamine diphosphate</name>
        <dbReference type="ChEBI" id="CHEBI:58937"/>
    </cofactor>
</comment>
<dbReference type="GO" id="GO:0005829">
    <property type="term" value="C:cytosol"/>
    <property type="evidence" value="ECO:0007669"/>
    <property type="project" value="TreeGrafter"/>
</dbReference>
<feature type="binding site" evidence="9">
    <location>
        <position position="465"/>
    </location>
    <ligand>
        <name>Mg(2+)</name>
        <dbReference type="ChEBI" id="CHEBI:18420"/>
    </ligand>
</feature>
<reference evidence="14 15" key="1">
    <citation type="journal article" date="2011" name="J. Bacteriol.">
        <title>Complete Genome Sequence of the Aerobic Marine Methanotroph Methylomonas methanica MC09.</title>
        <authorList>
            <person name="Boden R."/>
            <person name="Cunliffe M."/>
            <person name="Scanlan J."/>
            <person name="Moussard H."/>
            <person name="Kits K.D."/>
            <person name="Klotz M.G."/>
            <person name="Jetten M.S."/>
            <person name="Vuilleumier S."/>
            <person name="Han J."/>
            <person name="Peters L."/>
            <person name="Mikhailova N."/>
            <person name="Teshima H."/>
            <person name="Tapia R."/>
            <person name="Kyrpides N."/>
            <person name="Ivanova N."/>
            <person name="Pagani I."/>
            <person name="Cheng J.F."/>
            <person name="Goodwin L."/>
            <person name="Han C."/>
            <person name="Hauser L."/>
            <person name="Land M.L."/>
            <person name="Lapidus A."/>
            <person name="Lucas S."/>
            <person name="Pitluck S."/>
            <person name="Woyke T."/>
            <person name="Stein L."/>
            <person name="Murrell J.C."/>
        </authorList>
    </citation>
    <scope>NUCLEOTIDE SEQUENCE [LARGE SCALE GENOMIC DNA]</scope>
    <source>
        <strain evidence="14 15">MC09</strain>
    </source>
</reference>
<evidence type="ECO:0000256" key="6">
    <source>
        <dbReference type="ARBA" id="ARBA00022842"/>
    </source>
</evidence>
<dbReference type="eggNOG" id="COG3961">
    <property type="taxonomic scope" value="Bacteria"/>
</dbReference>
<dbReference type="STRING" id="857087.Metme_3742"/>
<dbReference type="InterPro" id="IPR011766">
    <property type="entry name" value="TPP_enzyme_TPP-bd"/>
</dbReference>
<reference evidence="15" key="3">
    <citation type="submission" date="2011-05" db="EMBL/GenBank/DDBJ databases">
        <title>Complete sequence of Methylomonas methanica MC09.</title>
        <authorList>
            <consortium name="US DOE Joint Genome Institute"/>
            <person name="Lucas S."/>
            <person name="Han J."/>
            <person name="Lapidus A."/>
            <person name="Cheng J.-F."/>
            <person name="Goodwin L."/>
            <person name="Pitluck S."/>
            <person name="Peters L."/>
            <person name="Mikhailova N."/>
            <person name="Teshima H."/>
            <person name="Han C."/>
            <person name="Tapia R."/>
            <person name="Land M."/>
            <person name="Hauser L."/>
            <person name="Kyrpides N."/>
            <person name="Ivanova N."/>
            <person name="Pagani I."/>
            <person name="Stein L."/>
            <person name="Woyke T."/>
        </authorList>
    </citation>
    <scope>NUCLEOTIDE SEQUENCE [LARGE SCALE GENOMIC DNA]</scope>
    <source>
        <strain evidence="15">MC09</strain>
    </source>
</reference>